<comment type="caution">
    <text evidence="6">The sequence shown here is derived from an EMBL/GenBank/DDBJ whole genome shotgun (WGS) entry which is preliminary data.</text>
</comment>
<dbReference type="Proteomes" id="UP000003688">
    <property type="component" value="Unassembled WGS sequence"/>
</dbReference>
<dbReference type="InterPro" id="IPR000792">
    <property type="entry name" value="Tscrpt_reg_LuxR_C"/>
</dbReference>
<dbReference type="PANTHER" id="PTHR43214">
    <property type="entry name" value="TWO-COMPONENT RESPONSE REGULATOR"/>
    <property type="match status" value="1"/>
</dbReference>
<dbReference type="STRING" id="320771.Cflav_PD6414"/>
<accession>B9XDJ3</accession>
<evidence type="ECO:0000313" key="6">
    <source>
        <dbReference type="EMBL" id="EEF62139.1"/>
    </source>
</evidence>
<evidence type="ECO:0000256" key="2">
    <source>
        <dbReference type="ARBA" id="ARBA00023125"/>
    </source>
</evidence>
<sequence length="207" mass="23242">MAITIAVVDDDDEIRESFVFLLNQEEGFRCVSQYRTAEAAMVGVPMDEPNVLLMDINLPAMSGIECVRKLKATMPGLLVVMLTVYEDTEKIFQSLAAGACGYLLKRTSRGELSQAIKQVYDGGSPMSSHIARKVVQYFHQVPAPNEIASLSKREEEVLHHLAQGYLYKEIADRLSISIDTVRKHLNSIYNKLHVHSRTDAVVKYLQK</sequence>
<dbReference type="PROSITE" id="PS50043">
    <property type="entry name" value="HTH_LUXR_2"/>
    <property type="match status" value="1"/>
</dbReference>
<dbReference type="PROSITE" id="PS00622">
    <property type="entry name" value="HTH_LUXR_1"/>
    <property type="match status" value="1"/>
</dbReference>
<proteinExistence type="predicted"/>
<name>B9XDJ3_PEDPL</name>
<dbReference type="OrthoDB" id="190609at2"/>
<feature type="domain" description="HTH luxR-type" evidence="4">
    <location>
        <begin position="143"/>
        <end position="207"/>
    </location>
</feature>
<dbReference type="SUPFAM" id="SSF46894">
    <property type="entry name" value="C-terminal effector domain of the bipartite response regulators"/>
    <property type="match status" value="1"/>
</dbReference>
<feature type="modified residue" description="4-aspartylphosphate" evidence="3">
    <location>
        <position position="55"/>
    </location>
</feature>
<dbReference type="SMART" id="SM00421">
    <property type="entry name" value="HTH_LUXR"/>
    <property type="match status" value="1"/>
</dbReference>
<dbReference type="AlphaFoldDB" id="B9XDJ3"/>
<dbReference type="InterPro" id="IPR016032">
    <property type="entry name" value="Sig_transdc_resp-reg_C-effctor"/>
</dbReference>
<evidence type="ECO:0000256" key="3">
    <source>
        <dbReference type="PROSITE-ProRule" id="PRU00169"/>
    </source>
</evidence>
<evidence type="ECO:0000256" key="1">
    <source>
        <dbReference type="ARBA" id="ARBA00022553"/>
    </source>
</evidence>
<dbReference type="InterPro" id="IPR058245">
    <property type="entry name" value="NreC/VraR/RcsB-like_REC"/>
</dbReference>
<reference evidence="6 7" key="1">
    <citation type="journal article" date="2011" name="J. Bacteriol.">
        <title>Genome sequence of 'Pedosphaera parvula' Ellin514, an aerobic Verrucomicrobial isolate from pasture soil.</title>
        <authorList>
            <person name="Kant R."/>
            <person name="van Passel M.W."/>
            <person name="Sangwan P."/>
            <person name="Palva A."/>
            <person name="Lucas S."/>
            <person name="Copeland A."/>
            <person name="Lapidus A."/>
            <person name="Glavina Del Rio T."/>
            <person name="Dalin E."/>
            <person name="Tice H."/>
            <person name="Bruce D."/>
            <person name="Goodwin L."/>
            <person name="Pitluck S."/>
            <person name="Chertkov O."/>
            <person name="Larimer F.W."/>
            <person name="Land M.L."/>
            <person name="Hauser L."/>
            <person name="Brettin T.S."/>
            <person name="Detter J.C."/>
            <person name="Han S."/>
            <person name="de Vos W.M."/>
            <person name="Janssen P.H."/>
            <person name="Smidt H."/>
        </authorList>
    </citation>
    <scope>NUCLEOTIDE SEQUENCE [LARGE SCALE GENOMIC DNA]</scope>
    <source>
        <strain evidence="6 7">Ellin514</strain>
    </source>
</reference>
<dbReference type="PRINTS" id="PR00038">
    <property type="entry name" value="HTHLUXR"/>
</dbReference>
<dbReference type="GO" id="GO:0003677">
    <property type="term" value="F:DNA binding"/>
    <property type="evidence" value="ECO:0007669"/>
    <property type="project" value="UniProtKB-KW"/>
</dbReference>
<dbReference type="Gene3D" id="3.40.50.2300">
    <property type="match status" value="1"/>
</dbReference>
<dbReference type="PROSITE" id="PS50110">
    <property type="entry name" value="RESPONSE_REGULATORY"/>
    <property type="match status" value="1"/>
</dbReference>
<keyword evidence="7" id="KW-1185">Reference proteome</keyword>
<evidence type="ECO:0000259" key="4">
    <source>
        <dbReference type="PROSITE" id="PS50043"/>
    </source>
</evidence>
<dbReference type="InterPro" id="IPR011006">
    <property type="entry name" value="CheY-like_superfamily"/>
</dbReference>
<feature type="domain" description="Response regulatory" evidence="5">
    <location>
        <begin position="4"/>
        <end position="120"/>
    </location>
</feature>
<keyword evidence="1 3" id="KW-0597">Phosphoprotein</keyword>
<dbReference type="Pfam" id="PF00196">
    <property type="entry name" value="GerE"/>
    <property type="match status" value="1"/>
</dbReference>
<evidence type="ECO:0000313" key="7">
    <source>
        <dbReference type="Proteomes" id="UP000003688"/>
    </source>
</evidence>
<dbReference type="GO" id="GO:0000160">
    <property type="term" value="P:phosphorelay signal transduction system"/>
    <property type="evidence" value="ECO:0007669"/>
    <property type="project" value="InterPro"/>
</dbReference>
<dbReference type="CDD" id="cd06170">
    <property type="entry name" value="LuxR_C_like"/>
    <property type="match status" value="1"/>
</dbReference>
<evidence type="ECO:0000259" key="5">
    <source>
        <dbReference type="PROSITE" id="PS50110"/>
    </source>
</evidence>
<dbReference type="EMBL" id="ABOX02000006">
    <property type="protein sequence ID" value="EEF62139.1"/>
    <property type="molecule type" value="Genomic_DNA"/>
</dbReference>
<dbReference type="InterPro" id="IPR039420">
    <property type="entry name" value="WalR-like"/>
</dbReference>
<dbReference type="RefSeq" id="WP_007413891.1">
    <property type="nucleotide sequence ID" value="NZ_ABOX02000006.1"/>
</dbReference>
<dbReference type="SUPFAM" id="SSF52172">
    <property type="entry name" value="CheY-like"/>
    <property type="match status" value="1"/>
</dbReference>
<protein>
    <submittedName>
        <fullName evidence="6">Two component transcriptional regulator, LuxR family</fullName>
    </submittedName>
</protein>
<organism evidence="6 7">
    <name type="scientific">Pedosphaera parvula (strain Ellin514)</name>
    <dbReference type="NCBI Taxonomy" id="320771"/>
    <lineage>
        <taxon>Bacteria</taxon>
        <taxon>Pseudomonadati</taxon>
        <taxon>Verrucomicrobiota</taxon>
        <taxon>Pedosphaerae</taxon>
        <taxon>Pedosphaerales</taxon>
        <taxon>Pedosphaeraceae</taxon>
        <taxon>Pedosphaera</taxon>
    </lineage>
</organism>
<dbReference type="Pfam" id="PF00072">
    <property type="entry name" value="Response_reg"/>
    <property type="match status" value="1"/>
</dbReference>
<dbReference type="InterPro" id="IPR001789">
    <property type="entry name" value="Sig_transdc_resp-reg_receiver"/>
</dbReference>
<dbReference type="CDD" id="cd17535">
    <property type="entry name" value="REC_NarL-like"/>
    <property type="match status" value="1"/>
</dbReference>
<keyword evidence="2" id="KW-0238">DNA-binding</keyword>
<dbReference type="GO" id="GO:0006355">
    <property type="term" value="P:regulation of DNA-templated transcription"/>
    <property type="evidence" value="ECO:0007669"/>
    <property type="project" value="InterPro"/>
</dbReference>
<dbReference type="SMART" id="SM00448">
    <property type="entry name" value="REC"/>
    <property type="match status" value="1"/>
</dbReference>
<gene>
    <name evidence="6" type="ORF">Cflav_PD6414</name>
</gene>